<name>A0AA36DPR4_CYLNA</name>
<dbReference type="Pfam" id="PF10321">
    <property type="entry name" value="7TM_GPCR_Srt"/>
    <property type="match status" value="1"/>
</dbReference>
<sequence>MIEDYNWEYLHFTSPYLLIHNCTVLAMLLPAYSILCCYLYFKRSTAGHENLRIFMQVFLICLSKVIVAILYVALQFFSVPGSVVLASYVLWQLSHGSFT</sequence>
<proteinExistence type="predicted"/>
<protein>
    <submittedName>
        <fullName evidence="2">Uncharacterized protein</fullName>
    </submittedName>
</protein>
<evidence type="ECO:0000313" key="3">
    <source>
        <dbReference type="Proteomes" id="UP001176961"/>
    </source>
</evidence>
<gene>
    <name evidence="2" type="ORF">CYNAS_LOCUS2357</name>
</gene>
<reference evidence="2" key="1">
    <citation type="submission" date="2023-07" db="EMBL/GenBank/DDBJ databases">
        <authorList>
            <consortium name="CYATHOMIX"/>
        </authorList>
    </citation>
    <scope>NUCLEOTIDE SEQUENCE</scope>
    <source>
        <strain evidence="2">N/A</strain>
    </source>
</reference>
<keyword evidence="1" id="KW-0812">Transmembrane</keyword>
<keyword evidence="1" id="KW-0472">Membrane</keyword>
<accession>A0AA36DPR4</accession>
<evidence type="ECO:0000256" key="1">
    <source>
        <dbReference type="SAM" id="Phobius"/>
    </source>
</evidence>
<comment type="caution">
    <text evidence="2">The sequence shown here is derived from an EMBL/GenBank/DDBJ whole genome shotgun (WGS) entry which is preliminary data.</text>
</comment>
<keyword evidence="3" id="KW-1185">Reference proteome</keyword>
<organism evidence="2 3">
    <name type="scientific">Cylicocyclus nassatus</name>
    <name type="common">Nematode worm</name>
    <dbReference type="NCBI Taxonomy" id="53992"/>
    <lineage>
        <taxon>Eukaryota</taxon>
        <taxon>Metazoa</taxon>
        <taxon>Ecdysozoa</taxon>
        <taxon>Nematoda</taxon>
        <taxon>Chromadorea</taxon>
        <taxon>Rhabditida</taxon>
        <taxon>Rhabditina</taxon>
        <taxon>Rhabditomorpha</taxon>
        <taxon>Strongyloidea</taxon>
        <taxon>Strongylidae</taxon>
        <taxon>Cylicocyclus</taxon>
    </lineage>
</organism>
<dbReference type="InterPro" id="IPR019425">
    <property type="entry name" value="7TM_GPCR_serpentine_rcpt_Srt"/>
</dbReference>
<feature type="transmembrane region" description="Helical" evidence="1">
    <location>
        <begin position="53"/>
        <end position="74"/>
    </location>
</feature>
<dbReference type="EMBL" id="CATQJL010000001">
    <property type="protein sequence ID" value="CAJ0590374.1"/>
    <property type="molecule type" value="Genomic_DNA"/>
</dbReference>
<feature type="transmembrane region" description="Helical" evidence="1">
    <location>
        <begin position="16"/>
        <end position="41"/>
    </location>
</feature>
<evidence type="ECO:0000313" key="2">
    <source>
        <dbReference type="EMBL" id="CAJ0590374.1"/>
    </source>
</evidence>
<dbReference type="Proteomes" id="UP001176961">
    <property type="component" value="Unassembled WGS sequence"/>
</dbReference>
<keyword evidence="1" id="KW-1133">Transmembrane helix</keyword>
<dbReference type="AlphaFoldDB" id="A0AA36DPR4"/>